<gene>
    <name evidence="1" type="ORF">CEXT_247121</name>
</gene>
<proteinExistence type="predicted"/>
<dbReference type="Proteomes" id="UP001054945">
    <property type="component" value="Unassembled WGS sequence"/>
</dbReference>
<keyword evidence="2" id="KW-1185">Reference proteome</keyword>
<evidence type="ECO:0000313" key="2">
    <source>
        <dbReference type="Proteomes" id="UP001054945"/>
    </source>
</evidence>
<dbReference type="AlphaFoldDB" id="A0AAV4XG16"/>
<name>A0AAV4XG16_CAEEX</name>
<evidence type="ECO:0000313" key="1">
    <source>
        <dbReference type="EMBL" id="GIY93896.1"/>
    </source>
</evidence>
<dbReference type="EMBL" id="BPLR01017719">
    <property type="protein sequence ID" value="GIY93896.1"/>
    <property type="molecule type" value="Genomic_DNA"/>
</dbReference>
<sequence length="68" mass="7511">MPEITSVDRMCMCVGWIGAFGIRLPPPYSEGSKLPMRWHEDEFIPSAVAKLHTESQFGVPSPSIAAHL</sequence>
<accession>A0AAV4XG16</accession>
<comment type="caution">
    <text evidence="1">The sequence shown here is derived from an EMBL/GenBank/DDBJ whole genome shotgun (WGS) entry which is preliminary data.</text>
</comment>
<protein>
    <submittedName>
        <fullName evidence="1">Uncharacterized protein</fullName>
    </submittedName>
</protein>
<reference evidence="1 2" key="1">
    <citation type="submission" date="2021-06" db="EMBL/GenBank/DDBJ databases">
        <title>Caerostris extrusa draft genome.</title>
        <authorList>
            <person name="Kono N."/>
            <person name="Arakawa K."/>
        </authorList>
    </citation>
    <scope>NUCLEOTIDE SEQUENCE [LARGE SCALE GENOMIC DNA]</scope>
</reference>
<organism evidence="1 2">
    <name type="scientific">Caerostris extrusa</name>
    <name type="common">Bark spider</name>
    <name type="synonym">Caerostris bankana</name>
    <dbReference type="NCBI Taxonomy" id="172846"/>
    <lineage>
        <taxon>Eukaryota</taxon>
        <taxon>Metazoa</taxon>
        <taxon>Ecdysozoa</taxon>
        <taxon>Arthropoda</taxon>
        <taxon>Chelicerata</taxon>
        <taxon>Arachnida</taxon>
        <taxon>Araneae</taxon>
        <taxon>Araneomorphae</taxon>
        <taxon>Entelegynae</taxon>
        <taxon>Araneoidea</taxon>
        <taxon>Araneidae</taxon>
        <taxon>Caerostris</taxon>
    </lineage>
</organism>